<dbReference type="InterPro" id="IPR000727">
    <property type="entry name" value="T_SNARE_dom"/>
</dbReference>
<dbReference type="GO" id="GO:0031201">
    <property type="term" value="C:SNARE complex"/>
    <property type="evidence" value="ECO:0007669"/>
    <property type="project" value="TreeGrafter"/>
</dbReference>
<proteinExistence type="inferred from homology"/>
<organism evidence="8 9">
    <name type="scientific">Chionoecetes opilio</name>
    <name type="common">Atlantic snow crab</name>
    <name type="synonym">Cancer opilio</name>
    <dbReference type="NCBI Taxonomy" id="41210"/>
    <lineage>
        <taxon>Eukaryota</taxon>
        <taxon>Metazoa</taxon>
        <taxon>Ecdysozoa</taxon>
        <taxon>Arthropoda</taxon>
        <taxon>Crustacea</taxon>
        <taxon>Multicrustacea</taxon>
        <taxon>Malacostraca</taxon>
        <taxon>Eumalacostraca</taxon>
        <taxon>Eucarida</taxon>
        <taxon>Decapoda</taxon>
        <taxon>Pleocyemata</taxon>
        <taxon>Brachyura</taxon>
        <taxon>Eubrachyura</taxon>
        <taxon>Majoidea</taxon>
        <taxon>Majidae</taxon>
        <taxon>Chionoecetes</taxon>
    </lineage>
</organism>
<dbReference type="CDD" id="cd15856">
    <property type="entry name" value="SNARE_SNAP29C"/>
    <property type="match status" value="1"/>
</dbReference>
<evidence type="ECO:0000313" key="8">
    <source>
        <dbReference type="EMBL" id="KAG0716688.1"/>
    </source>
</evidence>
<keyword evidence="4 5" id="KW-0175">Coiled coil</keyword>
<dbReference type="GO" id="GO:0005484">
    <property type="term" value="F:SNAP receptor activity"/>
    <property type="evidence" value="ECO:0007669"/>
    <property type="project" value="TreeGrafter"/>
</dbReference>
<dbReference type="PANTHER" id="PTHR19305">
    <property type="entry name" value="SYNAPTOSOMAL ASSOCIATED PROTEIN"/>
    <property type="match status" value="1"/>
</dbReference>
<dbReference type="EMBL" id="JACEEZ010018658">
    <property type="protein sequence ID" value="KAG0716688.1"/>
    <property type="molecule type" value="Genomic_DNA"/>
</dbReference>
<dbReference type="PANTHER" id="PTHR19305:SF9">
    <property type="entry name" value="SYNAPTOSOMAL-ASSOCIATED PROTEIN 29"/>
    <property type="match status" value="1"/>
</dbReference>
<feature type="region of interest" description="Disordered" evidence="6">
    <location>
        <begin position="185"/>
        <end position="213"/>
    </location>
</feature>
<evidence type="ECO:0000256" key="2">
    <source>
        <dbReference type="ARBA" id="ARBA00022448"/>
    </source>
</evidence>
<keyword evidence="3" id="KW-0653">Protein transport</keyword>
<evidence type="ECO:0000256" key="4">
    <source>
        <dbReference type="ARBA" id="ARBA00023054"/>
    </source>
</evidence>
<keyword evidence="2" id="KW-0813">Transport</keyword>
<feature type="compositionally biased region" description="Low complexity" evidence="6">
    <location>
        <begin position="189"/>
        <end position="201"/>
    </location>
</feature>
<evidence type="ECO:0000256" key="1">
    <source>
        <dbReference type="ARBA" id="ARBA00009480"/>
    </source>
</evidence>
<name>A0A8J5C431_CHIOP</name>
<reference evidence="8" key="1">
    <citation type="submission" date="2020-07" db="EMBL/GenBank/DDBJ databases">
        <title>The High-quality genome of the commercially important snow crab, Chionoecetes opilio.</title>
        <authorList>
            <person name="Jeong J.-H."/>
            <person name="Ryu S."/>
        </authorList>
    </citation>
    <scope>NUCLEOTIDE SEQUENCE</scope>
    <source>
        <strain evidence="8">MADBK_172401_WGS</strain>
        <tissue evidence="8">Digestive gland</tissue>
    </source>
</reference>
<dbReference type="GO" id="GO:0031629">
    <property type="term" value="P:synaptic vesicle fusion to presynaptic active zone membrane"/>
    <property type="evidence" value="ECO:0007669"/>
    <property type="project" value="TreeGrafter"/>
</dbReference>
<comment type="similarity">
    <text evidence="1">Belongs to the SNAP-25 family.</text>
</comment>
<comment type="caution">
    <text evidence="8">The sequence shown here is derived from an EMBL/GenBank/DDBJ whole genome shotgun (WGS) entry which is preliminary data.</text>
</comment>
<feature type="compositionally biased region" description="Polar residues" evidence="6">
    <location>
        <begin position="144"/>
        <end position="169"/>
    </location>
</feature>
<dbReference type="FunFam" id="1.20.5.110:FF:000041">
    <property type="entry name" value="Synaptosomal-associated protein 29"/>
    <property type="match status" value="1"/>
</dbReference>
<evidence type="ECO:0000256" key="3">
    <source>
        <dbReference type="ARBA" id="ARBA00022927"/>
    </source>
</evidence>
<dbReference type="Proteomes" id="UP000770661">
    <property type="component" value="Unassembled WGS sequence"/>
</dbReference>
<dbReference type="Gene3D" id="1.20.5.110">
    <property type="match status" value="2"/>
</dbReference>
<dbReference type="GO" id="GO:0019905">
    <property type="term" value="F:syntaxin binding"/>
    <property type="evidence" value="ECO:0007669"/>
    <property type="project" value="TreeGrafter"/>
</dbReference>
<protein>
    <submittedName>
        <fullName evidence="8">Synaptosomal-associated protein 29</fullName>
    </submittedName>
</protein>
<dbReference type="OrthoDB" id="18679at2759"/>
<accession>A0A8J5C431</accession>
<evidence type="ECO:0000259" key="7">
    <source>
        <dbReference type="PROSITE" id="PS50192"/>
    </source>
</evidence>
<feature type="domain" description="T-SNARE coiled-coil homology" evidence="7">
    <location>
        <begin position="227"/>
        <end position="289"/>
    </location>
</feature>
<gene>
    <name evidence="8" type="primary">SNAP29</name>
    <name evidence="8" type="ORF">GWK47_009075</name>
</gene>
<dbReference type="GO" id="GO:0005886">
    <property type="term" value="C:plasma membrane"/>
    <property type="evidence" value="ECO:0007669"/>
    <property type="project" value="TreeGrafter"/>
</dbReference>
<dbReference type="GO" id="GO:0016082">
    <property type="term" value="P:synaptic vesicle priming"/>
    <property type="evidence" value="ECO:0007669"/>
    <property type="project" value="TreeGrafter"/>
</dbReference>
<dbReference type="GO" id="GO:0015031">
    <property type="term" value="P:protein transport"/>
    <property type="evidence" value="ECO:0007669"/>
    <property type="project" value="UniProtKB-KW"/>
</dbReference>
<keyword evidence="9" id="KW-1185">Reference proteome</keyword>
<sequence>MAAGLRKYGLDDSNHNFAGFNDNDGMTNEFLSTSSATYLASDRLAPGPEVTAMREAEVRRQEVLRQMKQIESRTLQSSKNSKILLNESEKVGLETAEALAGQREQLQNTERKLDNMVGDLKDTQRNINGIKSVFSSLKTWWNTPKQGAQSGNASKESSPTQETPASPSESCDADRVLKNTNLGSAYQRSQTSITSAQQSSTHPALTLKGFDDDDEDEVVQDYRVTSRKVNAQLDTDLDDISSGLSRLKGLAMGLGDEIVDQNALLDNIGKKADLADNKIGSQNAQMKKILKR</sequence>
<evidence type="ECO:0000256" key="6">
    <source>
        <dbReference type="SAM" id="MobiDB-lite"/>
    </source>
</evidence>
<dbReference type="SMART" id="SM00397">
    <property type="entry name" value="t_SNARE"/>
    <property type="match status" value="2"/>
</dbReference>
<evidence type="ECO:0000313" key="9">
    <source>
        <dbReference type="Proteomes" id="UP000770661"/>
    </source>
</evidence>
<feature type="coiled-coil region" evidence="5">
    <location>
        <begin position="53"/>
        <end position="126"/>
    </location>
</feature>
<dbReference type="GO" id="GO:0098793">
    <property type="term" value="C:presynapse"/>
    <property type="evidence" value="ECO:0007669"/>
    <property type="project" value="GOC"/>
</dbReference>
<dbReference type="SUPFAM" id="SSF58038">
    <property type="entry name" value="SNARE fusion complex"/>
    <property type="match status" value="2"/>
</dbReference>
<dbReference type="PROSITE" id="PS50192">
    <property type="entry name" value="T_SNARE"/>
    <property type="match status" value="1"/>
</dbReference>
<evidence type="ECO:0000256" key="5">
    <source>
        <dbReference type="SAM" id="Coils"/>
    </source>
</evidence>
<dbReference type="AlphaFoldDB" id="A0A8J5C431"/>
<feature type="region of interest" description="Disordered" evidence="6">
    <location>
        <begin position="144"/>
        <end position="173"/>
    </location>
</feature>